<dbReference type="AlphaFoldDB" id="A0A8B6E3G8"/>
<evidence type="ECO:0000313" key="2">
    <source>
        <dbReference type="Proteomes" id="UP000596742"/>
    </source>
</evidence>
<dbReference type="OrthoDB" id="10012778at2759"/>
<protein>
    <recommendedName>
        <fullName evidence="3">FLYWCH-type domain-containing protein</fullName>
    </recommendedName>
</protein>
<gene>
    <name evidence="1" type="ORF">MGAL_10B038063</name>
</gene>
<accession>A0A8B6E3G8</accession>
<dbReference type="Gene3D" id="2.20.25.240">
    <property type="match status" value="1"/>
</dbReference>
<evidence type="ECO:0008006" key="3">
    <source>
        <dbReference type="Google" id="ProtNLM"/>
    </source>
</evidence>
<comment type="caution">
    <text evidence="1">The sequence shown here is derived from an EMBL/GenBank/DDBJ whole genome shotgun (WGS) entry which is preliminary data.</text>
</comment>
<dbReference type="EMBL" id="UYJE01004476">
    <property type="protein sequence ID" value="VDI28338.1"/>
    <property type="molecule type" value="Genomic_DNA"/>
</dbReference>
<name>A0A8B6E3G8_MYTGA</name>
<reference evidence="1" key="1">
    <citation type="submission" date="2018-11" db="EMBL/GenBank/DDBJ databases">
        <authorList>
            <person name="Alioto T."/>
            <person name="Alioto T."/>
        </authorList>
    </citation>
    <scope>NUCLEOTIDE SEQUENCE</scope>
</reference>
<sequence length="224" mass="25780">MLFNVTHVTTGSIVFVKLKQKRDSTTWWCSVRNKTTSCSATVLQKGDNFTAGRTSHCHTANPGTVTAVKITAQVFQPLKDFLPQSAVRGFVADFESAFLRQQDCIFKYVRKLMALLFLPADHIRPVFRCLKDLQTDPLQCLVKYVEDTWINSTVWHVESWTVFSQPTRANNDVEGWHRRINKKSPEEKKPFYLLLPKLTEEAELLPNQLKMVTECKLTRQRSTS</sequence>
<evidence type="ECO:0000313" key="1">
    <source>
        <dbReference type="EMBL" id="VDI28338.1"/>
    </source>
</evidence>
<organism evidence="1 2">
    <name type="scientific">Mytilus galloprovincialis</name>
    <name type="common">Mediterranean mussel</name>
    <dbReference type="NCBI Taxonomy" id="29158"/>
    <lineage>
        <taxon>Eukaryota</taxon>
        <taxon>Metazoa</taxon>
        <taxon>Spiralia</taxon>
        <taxon>Lophotrochozoa</taxon>
        <taxon>Mollusca</taxon>
        <taxon>Bivalvia</taxon>
        <taxon>Autobranchia</taxon>
        <taxon>Pteriomorphia</taxon>
        <taxon>Mytilida</taxon>
        <taxon>Mytiloidea</taxon>
        <taxon>Mytilidae</taxon>
        <taxon>Mytilinae</taxon>
        <taxon>Mytilus</taxon>
    </lineage>
</organism>
<proteinExistence type="predicted"/>
<keyword evidence="2" id="KW-1185">Reference proteome</keyword>
<dbReference type="Proteomes" id="UP000596742">
    <property type="component" value="Unassembled WGS sequence"/>
</dbReference>